<keyword evidence="2" id="KW-1185">Reference proteome</keyword>
<sequence length="562" mass="64811">MTKVPLYTVPAEIRLQILCSIDSYDALCTTISAFPKSVFFRVFSESPRTVLNALLHNEMDGREHSEMGGSSTLIHALQLACMPIFGLESSYPVHRSPSETQETIFQFYQKARSVRKEKKAKDELEFWLRELTSAQMQAIQGSNCISEPAMPLVLSDETISFLLSMHYDASSIFRHFVADVLPKVTLERLGTCSIGNHPCVPWPVSFAERSRIFFAIYGLYFAVDVDRLRDVRINICESESDRWSLLGLDADSLIWCAYDNIWQLEWISTLFSYLCSRLTEPILQLRAKLWAEEKQTKKCSPEYFMDSRLDPQDKYGTDAKFVIRLSGQLAEKHGIRELWQRYGRGAQSLIGDGRSGECEREQDCGAARVEYMDTRGDRSKRARLSRARAVVPWPSPAGVQLLMQTPKTSLNYFTSLKNLLLPDDYADDSFESNRRSFRFGDDVRPRALEVCGDKSRHLDKYYPERRIADVDWSRFTEYSVQSWWRYSSEGGLRFDLAIWDEARLSGWGFKMPVPLGYPDDYSYDSSSSMDDYLDGYSSWDDYLDGYLGDISEWFNVIVYTYF</sequence>
<evidence type="ECO:0000313" key="1">
    <source>
        <dbReference type="EMBL" id="RPA76074.1"/>
    </source>
</evidence>
<organism evidence="1 2">
    <name type="scientific">Ascobolus immersus RN42</name>
    <dbReference type="NCBI Taxonomy" id="1160509"/>
    <lineage>
        <taxon>Eukaryota</taxon>
        <taxon>Fungi</taxon>
        <taxon>Dikarya</taxon>
        <taxon>Ascomycota</taxon>
        <taxon>Pezizomycotina</taxon>
        <taxon>Pezizomycetes</taxon>
        <taxon>Pezizales</taxon>
        <taxon>Ascobolaceae</taxon>
        <taxon>Ascobolus</taxon>
    </lineage>
</organism>
<dbReference type="Proteomes" id="UP000275078">
    <property type="component" value="Unassembled WGS sequence"/>
</dbReference>
<evidence type="ECO:0000313" key="2">
    <source>
        <dbReference type="Proteomes" id="UP000275078"/>
    </source>
</evidence>
<dbReference type="EMBL" id="ML119751">
    <property type="protein sequence ID" value="RPA76074.1"/>
    <property type="molecule type" value="Genomic_DNA"/>
</dbReference>
<gene>
    <name evidence="1" type="ORF">BJ508DRAFT_311394</name>
</gene>
<accession>A0A3N4I2H9</accession>
<name>A0A3N4I2H9_ASCIM</name>
<protein>
    <submittedName>
        <fullName evidence="1">Uncharacterized protein</fullName>
    </submittedName>
</protein>
<reference evidence="1 2" key="1">
    <citation type="journal article" date="2018" name="Nat. Ecol. Evol.">
        <title>Pezizomycetes genomes reveal the molecular basis of ectomycorrhizal truffle lifestyle.</title>
        <authorList>
            <person name="Murat C."/>
            <person name="Payen T."/>
            <person name="Noel B."/>
            <person name="Kuo A."/>
            <person name="Morin E."/>
            <person name="Chen J."/>
            <person name="Kohler A."/>
            <person name="Krizsan K."/>
            <person name="Balestrini R."/>
            <person name="Da Silva C."/>
            <person name="Montanini B."/>
            <person name="Hainaut M."/>
            <person name="Levati E."/>
            <person name="Barry K.W."/>
            <person name="Belfiori B."/>
            <person name="Cichocki N."/>
            <person name="Clum A."/>
            <person name="Dockter R.B."/>
            <person name="Fauchery L."/>
            <person name="Guy J."/>
            <person name="Iotti M."/>
            <person name="Le Tacon F."/>
            <person name="Lindquist E.A."/>
            <person name="Lipzen A."/>
            <person name="Malagnac F."/>
            <person name="Mello A."/>
            <person name="Molinier V."/>
            <person name="Miyauchi S."/>
            <person name="Poulain J."/>
            <person name="Riccioni C."/>
            <person name="Rubini A."/>
            <person name="Sitrit Y."/>
            <person name="Splivallo R."/>
            <person name="Traeger S."/>
            <person name="Wang M."/>
            <person name="Zifcakova L."/>
            <person name="Wipf D."/>
            <person name="Zambonelli A."/>
            <person name="Paolocci F."/>
            <person name="Nowrousian M."/>
            <person name="Ottonello S."/>
            <person name="Baldrian P."/>
            <person name="Spatafora J.W."/>
            <person name="Henrissat B."/>
            <person name="Nagy L.G."/>
            <person name="Aury J.M."/>
            <person name="Wincker P."/>
            <person name="Grigoriev I.V."/>
            <person name="Bonfante P."/>
            <person name="Martin F.M."/>
        </authorList>
    </citation>
    <scope>NUCLEOTIDE SEQUENCE [LARGE SCALE GENOMIC DNA]</scope>
    <source>
        <strain evidence="1 2">RN42</strain>
    </source>
</reference>
<dbReference type="AlphaFoldDB" id="A0A3N4I2H9"/>
<proteinExistence type="predicted"/>